<evidence type="ECO:0000313" key="11">
    <source>
        <dbReference type="Proteomes" id="UP000472265"/>
    </source>
</evidence>
<dbReference type="Ensembl" id="ENSSAUT00010010797.1">
    <property type="protein sequence ID" value="ENSSAUP00010010153.1"/>
    <property type="gene ID" value="ENSSAUG00010004973.1"/>
</dbReference>
<dbReference type="InterPro" id="IPR001841">
    <property type="entry name" value="Znf_RING"/>
</dbReference>
<keyword evidence="4" id="KW-0862">Zinc</keyword>
<dbReference type="AlphaFoldDB" id="A0A671U8P6"/>
<evidence type="ECO:0000256" key="5">
    <source>
        <dbReference type="ARBA" id="ARBA00022859"/>
    </source>
</evidence>
<sequence>MEQKAVQLDRETFSCSICLDLLKDPVTIPCGHSYCKNCIKDHWDTEDEKGIHSCPQCRKSFTPRPELLKNTMLAVLVEELKKTGLQAAPADHCYAGPEDVACHDTVSAAAERTERQRELEGSRHNIQQRIQDREEDVKLLQQEVEAINGSADKAVEHSEKIFTQLIRLMEERRSDVKQQVRSQQETEVSRVKELQEKLEQEITELKRKDAELKKLSHTEDHNQFLHNYPSLSALSESTHSSSIKIRPLKYFEDVTADVLRETWTNISLTVTQVDVLLSNPQPEPETRADFLRYSREITLDPNTANTWLLLSEGNRKATFTSQQQSYSSHPDRFTNWCQVLSRESLTGRCYWEVERRGGVYVAVAYKNISRAGWSEECGFGYNDKSWMLDCSTNSYNFYHNSVQTPVSGPQSSRVGVYLDHSAGILSFYSVSDTMTLLHRVQTTFTQPLYAGVQFHWLSFGSSAEFSKLK</sequence>
<feature type="domain" description="B30.2/SPRY" evidence="9">
    <location>
        <begin position="277"/>
        <end position="469"/>
    </location>
</feature>
<feature type="coiled-coil region" evidence="7">
    <location>
        <begin position="123"/>
        <end position="218"/>
    </location>
</feature>
<evidence type="ECO:0000256" key="6">
    <source>
        <dbReference type="PROSITE-ProRule" id="PRU00175"/>
    </source>
</evidence>
<evidence type="ECO:0000259" key="8">
    <source>
        <dbReference type="PROSITE" id="PS50089"/>
    </source>
</evidence>
<evidence type="ECO:0000256" key="2">
    <source>
        <dbReference type="ARBA" id="ARBA00022723"/>
    </source>
</evidence>
<reference evidence="10" key="1">
    <citation type="submission" date="2021-04" db="EMBL/GenBank/DDBJ databases">
        <authorList>
            <consortium name="Wellcome Sanger Institute Data Sharing"/>
        </authorList>
    </citation>
    <scope>NUCLEOTIDE SEQUENCE [LARGE SCALE GENOMIC DNA]</scope>
</reference>
<dbReference type="PROSITE" id="PS50089">
    <property type="entry name" value="ZF_RING_2"/>
    <property type="match status" value="1"/>
</dbReference>
<dbReference type="GO" id="GO:0005737">
    <property type="term" value="C:cytoplasm"/>
    <property type="evidence" value="ECO:0007669"/>
    <property type="project" value="UniProtKB-ARBA"/>
</dbReference>
<dbReference type="Gene3D" id="3.30.40.10">
    <property type="entry name" value="Zinc/RING finger domain, C3HC4 (zinc finger)"/>
    <property type="match status" value="1"/>
</dbReference>
<dbReference type="InterPro" id="IPR013083">
    <property type="entry name" value="Znf_RING/FYVE/PHD"/>
</dbReference>
<dbReference type="SMART" id="SM00589">
    <property type="entry name" value="PRY"/>
    <property type="match status" value="1"/>
</dbReference>
<dbReference type="GO" id="GO:0008270">
    <property type="term" value="F:zinc ion binding"/>
    <property type="evidence" value="ECO:0007669"/>
    <property type="project" value="UniProtKB-KW"/>
</dbReference>
<dbReference type="InterPro" id="IPR001870">
    <property type="entry name" value="B30.2/SPRY"/>
</dbReference>
<dbReference type="Pfam" id="PF13765">
    <property type="entry name" value="PRY"/>
    <property type="match status" value="1"/>
</dbReference>
<keyword evidence="3 6" id="KW-0863">Zinc-finger</keyword>
<dbReference type="PRINTS" id="PR01407">
    <property type="entry name" value="BUTYPHLNCDUF"/>
</dbReference>
<dbReference type="SUPFAM" id="SSF57850">
    <property type="entry name" value="RING/U-box"/>
    <property type="match status" value="1"/>
</dbReference>
<dbReference type="InterPro" id="IPR013320">
    <property type="entry name" value="ConA-like_dom_sf"/>
</dbReference>
<organism evidence="10 11">
    <name type="scientific">Sparus aurata</name>
    <name type="common">Gilthead sea bream</name>
    <dbReference type="NCBI Taxonomy" id="8175"/>
    <lineage>
        <taxon>Eukaryota</taxon>
        <taxon>Metazoa</taxon>
        <taxon>Chordata</taxon>
        <taxon>Craniata</taxon>
        <taxon>Vertebrata</taxon>
        <taxon>Euteleostomi</taxon>
        <taxon>Actinopterygii</taxon>
        <taxon>Neopterygii</taxon>
        <taxon>Teleostei</taxon>
        <taxon>Neoteleostei</taxon>
        <taxon>Acanthomorphata</taxon>
        <taxon>Eupercaria</taxon>
        <taxon>Spariformes</taxon>
        <taxon>Sparidae</taxon>
        <taxon>Sparus</taxon>
    </lineage>
</organism>
<dbReference type="PANTHER" id="PTHR25465">
    <property type="entry name" value="B-BOX DOMAIN CONTAINING"/>
    <property type="match status" value="1"/>
</dbReference>
<dbReference type="Gene3D" id="2.60.120.920">
    <property type="match status" value="1"/>
</dbReference>
<dbReference type="Proteomes" id="UP000472265">
    <property type="component" value="Chromosome 5"/>
</dbReference>
<evidence type="ECO:0000256" key="4">
    <source>
        <dbReference type="ARBA" id="ARBA00022833"/>
    </source>
</evidence>
<dbReference type="InterPro" id="IPR006574">
    <property type="entry name" value="PRY"/>
</dbReference>
<keyword evidence="11" id="KW-1185">Reference proteome</keyword>
<dbReference type="InParanoid" id="A0A671U8P6"/>
<dbReference type="GO" id="GO:0045087">
    <property type="term" value="P:innate immune response"/>
    <property type="evidence" value="ECO:0007669"/>
    <property type="project" value="UniProtKB-KW"/>
</dbReference>
<dbReference type="PROSITE" id="PS00518">
    <property type="entry name" value="ZF_RING_1"/>
    <property type="match status" value="1"/>
</dbReference>
<evidence type="ECO:0000256" key="1">
    <source>
        <dbReference type="ARBA" id="ARBA00022588"/>
    </source>
</evidence>
<keyword evidence="7" id="KW-0175">Coiled coil</keyword>
<evidence type="ECO:0000313" key="10">
    <source>
        <dbReference type="Ensembl" id="ENSSAUP00010010153.1"/>
    </source>
</evidence>
<dbReference type="InterPro" id="IPR051051">
    <property type="entry name" value="E3_ubiq-ligase_TRIM/RNF"/>
</dbReference>
<dbReference type="CDD" id="cd16040">
    <property type="entry name" value="SPRY_PRY_SNTX"/>
    <property type="match status" value="1"/>
</dbReference>
<feature type="domain" description="RING-type" evidence="8">
    <location>
        <begin position="15"/>
        <end position="58"/>
    </location>
</feature>
<dbReference type="Pfam" id="PF25600">
    <property type="entry name" value="TRIM_CC"/>
    <property type="match status" value="1"/>
</dbReference>
<keyword evidence="1" id="KW-0399">Innate immunity</keyword>
<dbReference type="InterPro" id="IPR003877">
    <property type="entry name" value="SPRY_dom"/>
</dbReference>
<dbReference type="GeneTree" id="ENSGT01150000286931"/>
<accession>A0A671U8P6</accession>
<evidence type="ECO:0000256" key="7">
    <source>
        <dbReference type="SAM" id="Coils"/>
    </source>
</evidence>
<reference evidence="10" key="3">
    <citation type="submission" date="2025-09" db="UniProtKB">
        <authorList>
            <consortium name="Ensembl"/>
        </authorList>
    </citation>
    <scope>IDENTIFICATION</scope>
</reference>
<dbReference type="SMART" id="SM00449">
    <property type="entry name" value="SPRY"/>
    <property type="match status" value="1"/>
</dbReference>
<evidence type="ECO:0008006" key="12">
    <source>
        <dbReference type="Google" id="ProtNLM"/>
    </source>
</evidence>
<dbReference type="Pfam" id="PF15227">
    <property type="entry name" value="zf-C3HC4_4"/>
    <property type="match status" value="1"/>
</dbReference>
<evidence type="ECO:0000259" key="9">
    <source>
        <dbReference type="PROSITE" id="PS50188"/>
    </source>
</evidence>
<reference evidence="10" key="2">
    <citation type="submission" date="2025-08" db="UniProtKB">
        <authorList>
            <consortium name="Ensembl"/>
        </authorList>
    </citation>
    <scope>IDENTIFICATION</scope>
</reference>
<dbReference type="InterPro" id="IPR043136">
    <property type="entry name" value="B30.2/SPRY_sf"/>
</dbReference>
<dbReference type="OMA" id="INTHWDE"/>
<protein>
    <recommendedName>
        <fullName evidence="12">Tripartite motif-containing protein 16-like</fullName>
    </recommendedName>
</protein>
<name>A0A671U8P6_SPAAU</name>
<dbReference type="InterPro" id="IPR017907">
    <property type="entry name" value="Znf_RING_CS"/>
</dbReference>
<dbReference type="InterPro" id="IPR003879">
    <property type="entry name" value="Butyrophylin_SPRY"/>
</dbReference>
<dbReference type="SMART" id="SM00184">
    <property type="entry name" value="RING"/>
    <property type="match status" value="1"/>
</dbReference>
<proteinExistence type="predicted"/>
<dbReference type="InterPro" id="IPR058030">
    <property type="entry name" value="TRIM8/14/16/25/29/45/65_CC"/>
</dbReference>
<dbReference type="PANTHER" id="PTHR25465:SF5">
    <property type="entry name" value="E3 UBIQUITIN_ISG15 LIGASE TRIM25-RELATED"/>
    <property type="match status" value="1"/>
</dbReference>
<keyword evidence="2" id="KW-0479">Metal-binding</keyword>
<dbReference type="SUPFAM" id="SSF49899">
    <property type="entry name" value="Concanavalin A-like lectins/glucanases"/>
    <property type="match status" value="1"/>
</dbReference>
<dbReference type="PROSITE" id="PS50188">
    <property type="entry name" value="B302_SPRY"/>
    <property type="match status" value="1"/>
</dbReference>
<keyword evidence="5" id="KW-0391">Immunity</keyword>
<dbReference type="Pfam" id="PF00622">
    <property type="entry name" value="SPRY"/>
    <property type="match status" value="1"/>
</dbReference>
<evidence type="ECO:0000256" key="3">
    <source>
        <dbReference type="ARBA" id="ARBA00022771"/>
    </source>
</evidence>